<evidence type="ECO:0000256" key="3">
    <source>
        <dbReference type="ARBA" id="ARBA00023163"/>
    </source>
</evidence>
<dbReference type="CDD" id="cd06223">
    <property type="entry name" value="PRTases_typeI"/>
    <property type="match status" value="1"/>
</dbReference>
<proteinExistence type="inferred from homology"/>
<gene>
    <name evidence="5" type="ORF">UFOPK2683_00855</name>
</gene>
<dbReference type="Gene3D" id="3.40.50.2020">
    <property type="match status" value="1"/>
</dbReference>
<dbReference type="EMBL" id="CAEZYK010000042">
    <property type="protein sequence ID" value="CAB4724137.1"/>
    <property type="molecule type" value="Genomic_DNA"/>
</dbReference>
<dbReference type="InterPro" id="IPR000836">
    <property type="entry name" value="PRTase_dom"/>
</dbReference>
<dbReference type="NCBIfam" id="NF003549">
    <property type="entry name" value="PRK05205.1-5"/>
    <property type="match status" value="1"/>
</dbReference>
<dbReference type="SUPFAM" id="SSF53271">
    <property type="entry name" value="PRTase-like"/>
    <property type="match status" value="1"/>
</dbReference>
<dbReference type="AlphaFoldDB" id="A0A6J6RNY6"/>
<dbReference type="InterPro" id="IPR050137">
    <property type="entry name" value="PyrR_bifunctional"/>
</dbReference>
<dbReference type="FunFam" id="3.40.50.2020:FF:000020">
    <property type="entry name" value="Bifunctional protein PyrR"/>
    <property type="match status" value="1"/>
</dbReference>
<keyword evidence="3" id="KW-0804">Transcription</keyword>
<protein>
    <submittedName>
        <fullName evidence="5">Unannotated protein</fullName>
    </submittedName>
</protein>
<dbReference type="PANTHER" id="PTHR11608:SF0">
    <property type="entry name" value="BIFUNCTIONAL PROTEIN PYRR"/>
    <property type="match status" value="1"/>
</dbReference>
<dbReference type="PANTHER" id="PTHR11608">
    <property type="entry name" value="BIFUNCTIONAL PROTEIN PYRR"/>
    <property type="match status" value="1"/>
</dbReference>
<evidence type="ECO:0000256" key="2">
    <source>
        <dbReference type="ARBA" id="ARBA00023015"/>
    </source>
</evidence>
<keyword evidence="2" id="KW-0805">Transcription regulation</keyword>
<dbReference type="InterPro" id="IPR029057">
    <property type="entry name" value="PRTase-like"/>
</dbReference>
<evidence type="ECO:0000256" key="1">
    <source>
        <dbReference type="ARBA" id="ARBA00005565"/>
    </source>
</evidence>
<dbReference type="InterPro" id="IPR023050">
    <property type="entry name" value="PyrR"/>
</dbReference>
<comment type="similarity">
    <text evidence="1">Belongs to the purine/pyrimidine phosphoribosyltransferase family. PyrR subfamily.</text>
</comment>
<dbReference type="HAMAP" id="MF_01219">
    <property type="entry name" value="PyrR"/>
    <property type="match status" value="1"/>
</dbReference>
<organism evidence="5">
    <name type="scientific">freshwater metagenome</name>
    <dbReference type="NCBI Taxonomy" id="449393"/>
    <lineage>
        <taxon>unclassified sequences</taxon>
        <taxon>metagenomes</taxon>
        <taxon>ecological metagenomes</taxon>
    </lineage>
</organism>
<feature type="domain" description="Phosphoribosyltransferase" evidence="4">
    <location>
        <begin position="33"/>
        <end position="172"/>
    </location>
</feature>
<name>A0A6J6RNY6_9ZZZZ</name>
<reference evidence="5" key="1">
    <citation type="submission" date="2020-05" db="EMBL/GenBank/DDBJ databases">
        <authorList>
            <person name="Chiriac C."/>
            <person name="Salcher M."/>
            <person name="Ghai R."/>
            <person name="Kavagutti S V."/>
        </authorList>
    </citation>
    <scope>NUCLEOTIDE SEQUENCE</scope>
</reference>
<evidence type="ECO:0000313" key="5">
    <source>
        <dbReference type="EMBL" id="CAB4724137.1"/>
    </source>
</evidence>
<accession>A0A6J6RNY6</accession>
<dbReference type="NCBIfam" id="NF003547">
    <property type="entry name" value="PRK05205.1-3"/>
    <property type="match status" value="1"/>
</dbReference>
<dbReference type="Pfam" id="PF00156">
    <property type="entry name" value="Pribosyltran"/>
    <property type="match status" value="1"/>
</dbReference>
<sequence length="210" mass="22888">MAAANRAGDKTQNLLGAEPAVFDNESFVFRAQVFDANDLRRALTRMAHEIIERNHGADNLVLLGLYTRGVAIAHRLAVAIASFDAREVPVGALDVAFFRDDISLRPVSPLGTTEIPVDISDRTVVLVDDVLYTGRTVRSALDALTEIGRPRAVQLVVLVDRGHREIPIRADSVGKNLPTKRTEDVRVRLTEIDGGSDSIELWGPVDGDEA</sequence>
<evidence type="ECO:0000259" key="4">
    <source>
        <dbReference type="Pfam" id="PF00156"/>
    </source>
</evidence>